<gene>
    <name evidence="1" type="ORF">RND71_002320</name>
</gene>
<comment type="caution">
    <text evidence="1">The sequence shown here is derived from an EMBL/GenBank/DDBJ whole genome shotgun (WGS) entry which is preliminary data.</text>
</comment>
<dbReference type="EMBL" id="JAVYJV010000001">
    <property type="protein sequence ID" value="KAK4380458.1"/>
    <property type="molecule type" value="Genomic_DNA"/>
</dbReference>
<accession>A0AAE1SZL3</accession>
<name>A0AAE1SZL3_9SOLA</name>
<dbReference type="SUPFAM" id="SSF53474">
    <property type="entry name" value="alpha/beta-Hydrolases"/>
    <property type="match status" value="1"/>
</dbReference>
<dbReference type="Gene3D" id="6.10.250.940">
    <property type="match status" value="1"/>
</dbReference>
<dbReference type="InterPro" id="IPR029058">
    <property type="entry name" value="AB_hydrolase_fold"/>
</dbReference>
<reference evidence="1" key="1">
    <citation type="submission" date="2023-12" db="EMBL/GenBank/DDBJ databases">
        <title>Genome assembly of Anisodus tanguticus.</title>
        <authorList>
            <person name="Wang Y.-J."/>
        </authorList>
    </citation>
    <scope>NUCLEOTIDE SEQUENCE</scope>
    <source>
        <strain evidence="1">KB-2021</strain>
        <tissue evidence="1">Leaf</tissue>
    </source>
</reference>
<sequence>MNLQLGNPLIDIEISVRSAEYLWAHGVISDELICKERSVMKQGQLQALGNFGTIHKKLDKKVGKVADPCLTAWINLYLNKPEVQKALYANTTYLPYAWEICSGFPGLRLTTSLALPRRPEGNSTGPSTLLSVRGAAHEVRYTSPSQALPLFRAFLRGYPPPRKSSTIAASSCVILSI</sequence>
<dbReference type="Proteomes" id="UP001291623">
    <property type="component" value="Unassembled WGS sequence"/>
</dbReference>
<organism evidence="1 2">
    <name type="scientific">Anisodus tanguticus</name>
    <dbReference type="NCBI Taxonomy" id="243964"/>
    <lineage>
        <taxon>Eukaryota</taxon>
        <taxon>Viridiplantae</taxon>
        <taxon>Streptophyta</taxon>
        <taxon>Embryophyta</taxon>
        <taxon>Tracheophyta</taxon>
        <taxon>Spermatophyta</taxon>
        <taxon>Magnoliopsida</taxon>
        <taxon>eudicotyledons</taxon>
        <taxon>Gunneridae</taxon>
        <taxon>Pentapetalae</taxon>
        <taxon>asterids</taxon>
        <taxon>lamiids</taxon>
        <taxon>Solanales</taxon>
        <taxon>Solanaceae</taxon>
        <taxon>Solanoideae</taxon>
        <taxon>Hyoscyameae</taxon>
        <taxon>Anisodus</taxon>
    </lineage>
</organism>
<evidence type="ECO:0000313" key="1">
    <source>
        <dbReference type="EMBL" id="KAK4380458.1"/>
    </source>
</evidence>
<dbReference type="AlphaFoldDB" id="A0AAE1SZL3"/>
<protein>
    <submittedName>
        <fullName evidence="1">Uncharacterized protein</fullName>
    </submittedName>
</protein>
<proteinExistence type="predicted"/>
<evidence type="ECO:0000313" key="2">
    <source>
        <dbReference type="Proteomes" id="UP001291623"/>
    </source>
</evidence>
<keyword evidence="2" id="KW-1185">Reference proteome</keyword>